<reference evidence="2" key="3">
    <citation type="submission" date="2025-09" db="UniProtKB">
        <authorList>
            <consortium name="Ensembl"/>
        </authorList>
    </citation>
    <scope>IDENTIFICATION</scope>
</reference>
<evidence type="ECO:0000256" key="1">
    <source>
        <dbReference type="SAM" id="Phobius"/>
    </source>
</evidence>
<protein>
    <submittedName>
        <fullName evidence="2">Uncharacterized protein</fullName>
    </submittedName>
</protein>
<reference evidence="2" key="2">
    <citation type="submission" date="2025-08" db="UniProtKB">
        <authorList>
            <consortium name="Ensembl"/>
        </authorList>
    </citation>
    <scope>IDENTIFICATION</scope>
</reference>
<keyword evidence="1" id="KW-0812">Transmembrane</keyword>
<keyword evidence="1" id="KW-1133">Transmembrane helix</keyword>
<sequence length="217" mass="23833">SGVCTPHAAPCAPTGSSQPLLASFPVSLLLCFSSIASPLACFPASFLLECFLLHAYFFPSFSLFLLQLLSFSMQILQEGEKHEANADLPCNHTLQRRLFGAAHLPTTSQTVSSCLAFQVHIHCQNIPAARTSGHRAITPTRNISSITRANHHKTQKLHEGNTTAFSLKQNTSTSNTCPQRKAEVFLLYMNEIKQQDSAAPNLKTLPRLLSIYQTYCS</sequence>
<dbReference type="AlphaFoldDB" id="A0A8C3BTU8"/>
<evidence type="ECO:0000313" key="2">
    <source>
        <dbReference type="Ensembl" id="ENSCMMP00000011127.1"/>
    </source>
</evidence>
<keyword evidence="1" id="KW-0472">Membrane</keyword>
<feature type="transmembrane region" description="Helical" evidence="1">
    <location>
        <begin position="26"/>
        <end position="48"/>
    </location>
</feature>
<reference evidence="2" key="1">
    <citation type="submission" date="2018-09" db="EMBL/GenBank/DDBJ databases">
        <title>Common duck and Muscovy duck high density SNP chip.</title>
        <authorList>
            <person name="Vignal A."/>
            <person name="Thebault N."/>
            <person name="Warren W.C."/>
        </authorList>
    </citation>
    <scope>NUCLEOTIDE SEQUENCE [LARGE SCALE GENOMIC DNA]</scope>
</reference>
<name>A0A8C3BTU8_CAIMO</name>
<organism evidence="2 3">
    <name type="scientific">Cairina moschata</name>
    <name type="common">Muscovy duck</name>
    <dbReference type="NCBI Taxonomy" id="8855"/>
    <lineage>
        <taxon>Eukaryota</taxon>
        <taxon>Metazoa</taxon>
        <taxon>Chordata</taxon>
        <taxon>Craniata</taxon>
        <taxon>Vertebrata</taxon>
        <taxon>Euteleostomi</taxon>
        <taxon>Archelosauria</taxon>
        <taxon>Archosauria</taxon>
        <taxon>Dinosauria</taxon>
        <taxon>Saurischia</taxon>
        <taxon>Theropoda</taxon>
        <taxon>Coelurosauria</taxon>
        <taxon>Aves</taxon>
        <taxon>Neognathae</taxon>
        <taxon>Galloanserae</taxon>
        <taxon>Anseriformes</taxon>
        <taxon>Anatidae</taxon>
        <taxon>Anatinae</taxon>
        <taxon>Cairina</taxon>
    </lineage>
</organism>
<dbReference type="Ensembl" id="ENSCMMT00000012235.1">
    <property type="protein sequence ID" value="ENSCMMP00000011127.1"/>
    <property type="gene ID" value="ENSCMMG00000007032.1"/>
</dbReference>
<keyword evidence="3" id="KW-1185">Reference proteome</keyword>
<feature type="transmembrane region" description="Helical" evidence="1">
    <location>
        <begin position="55"/>
        <end position="76"/>
    </location>
</feature>
<proteinExistence type="predicted"/>
<evidence type="ECO:0000313" key="3">
    <source>
        <dbReference type="Proteomes" id="UP000694556"/>
    </source>
</evidence>
<accession>A0A8C3BTU8</accession>
<dbReference type="Proteomes" id="UP000694556">
    <property type="component" value="Chromosome 14"/>
</dbReference>